<evidence type="ECO:0000256" key="7">
    <source>
        <dbReference type="ARBA" id="ARBA00022840"/>
    </source>
</evidence>
<dbReference type="PROSITE" id="PS50109">
    <property type="entry name" value="HIS_KIN"/>
    <property type="match status" value="1"/>
</dbReference>
<dbReference type="InterPro" id="IPR003594">
    <property type="entry name" value="HATPase_dom"/>
</dbReference>
<dbReference type="InterPro" id="IPR038424">
    <property type="entry name" value="H_kinase_PdtaS_GAF_sf"/>
</dbReference>
<dbReference type="EMBL" id="WKPO01000014">
    <property type="protein sequence ID" value="MSB49318.1"/>
    <property type="molecule type" value="Genomic_DNA"/>
</dbReference>
<evidence type="ECO:0000259" key="10">
    <source>
        <dbReference type="PROSITE" id="PS50109"/>
    </source>
</evidence>
<comment type="caution">
    <text evidence="12">The sequence shown here is derived from an EMBL/GenBank/DDBJ whole genome shotgun (WGS) entry which is preliminary data.</text>
</comment>
<evidence type="ECO:0000256" key="6">
    <source>
        <dbReference type="ARBA" id="ARBA00022777"/>
    </source>
</evidence>
<accession>A0A174N067</accession>
<evidence type="ECO:0000313" key="14">
    <source>
        <dbReference type="Proteomes" id="UP000434475"/>
    </source>
</evidence>
<dbReference type="Gene3D" id="3.30.450.20">
    <property type="entry name" value="PAS domain"/>
    <property type="match status" value="1"/>
</dbReference>
<protein>
    <recommendedName>
        <fullName evidence="2">histidine kinase</fullName>
        <ecNumber evidence="2">2.7.13.3</ecNumber>
    </recommendedName>
</protein>
<dbReference type="GO" id="GO:0004673">
    <property type="term" value="F:protein histidine kinase activity"/>
    <property type="evidence" value="ECO:0007669"/>
    <property type="project" value="UniProtKB-EC"/>
</dbReference>
<keyword evidence="9" id="KW-0175">Coiled coil</keyword>
<dbReference type="EC" id="2.7.13.3" evidence="2"/>
<dbReference type="GO" id="GO:0000160">
    <property type="term" value="P:phosphorelay signal transduction system"/>
    <property type="evidence" value="ECO:0007669"/>
    <property type="project" value="UniProtKB-KW"/>
</dbReference>
<dbReference type="Pfam" id="PF07568">
    <property type="entry name" value="HisKA_2"/>
    <property type="match status" value="1"/>
</dbReference>
<dbReference type="Pfam" id="PF12282">
    <property type="entry name" value="GAF_PdtaS"/>
    <property type="match status" value="1"/>
</dbReference>
<evidence type="ECO:0000256" key="3">
    <source>
        <dbReference type="ARBA" id="ARBA00022553"/>
    </source>
</evidence>
<keyword evidence="7" id="KW-0067">ATP-binding</keyword>
<reference evidence="13 14" key="1">
    <citation type="journal article" date="2019" name="Nat. Med.">
        <title>A library of human gut bacterial isolates paired with longitudinal multiomics data enables mechanistic microbiome research.</title>
        <authorList>
            <person name="Poyet M."/>
            <person name="Groussin M."/>
            <person name="Gibbons S.M."/>
            <person name="Avila-Pacheco J."/>
            <person name="Jiang X."/>
            <person name="Kearney S.M."/>
            <person name="Perrotta A.R."/>
            <person name="Berdy B."/>
            <person name="Zhao S."/>
            <person name="Lieberman T.D."/>
            <person name="Swanson P.K."/>
            <person name="Smith M."/>
            <person name="Roesemann S."/>
            <person name="Alexander J.E."/>
            <person name="Rich S.A."/>
            <person name="Livny J."/>
            <person name="Vlamakis H."/>
            <person name="Clish C."/>
            <person name="Bullock K."/>
            <person name="Deik A."/>
            <person name="Scott J."/>
            <person name="Pierce K.A."/>
            <person name="Xavier R.J."/>
            <person name="Alm E.J."/>
        </authorList>
    </citation>
    <scope>NUCLEOTIDE SEQUENCE [LARGE SCALE GENOMIC DNA]</scope>
    <source>
        <strain evidence="11 14">BIOML-A2</strain>
        <strain evidence="12 13">BIOML-A5</strain>
    </source>
</reference>
<dbReference type="GeneID" id="63972031"/>
<evidence type="ECO:0000313" key="13">
    <source>
        <dbReference type="Proteomes" id="UP000429811"/>
    </source>
</evidence>
<dbReference type="Proteomes" id="UP000434475">
    <property type="component" value="Unassembled WGS sequence"/>
</dbReference>
<gene>
    <name evidence="12" type="ORF">GKE90_11535</name>
    <name evidence="11" type="ORF">GKE97_26355</name>
</gene>
<feature type="domain" description="Histidine kinase" evidence="10">
    <location>
        <begin position="265"/>
        <end position="457"/>
    </location>
</feature>
<dbReference type="Proteomes" id="UP000429811">
    <property type="component" value="Unassembled WGS sequence"/>
</dbReference>
<evidence type="ECO:0000313" key="12">
    <source>
        <dbReference type="EMBL" id="MSB49318.1"/>
    </source>
</evidence>
<evidence type="ECO:0000256" key="2">
    <source>
        <dbReference type="ARBA" id="ARBA00012438"/>
    </source>
</evidence>
<evidence type="ECO:0000256" key="4">
    <source>
        <dbReference type="ARBA" id="ARBA00022679"/>
    </source>
</evidence>
<dbReference type="InterPro" id="IPR011495">
    <property type="entry name" value="Sig_transdc_His_kin_sub2_dim/P"/>
</dbReference>
<keyword evidence="5" id="KW-0547">Nucleotide-binding</keyword>
<dbReference type="InterPro" id="IPR022066">
    <property type="entry name" value="PdtaS_GAF"/>
</dbReference>
<name>A0A174N067_FLAPL</name>
<evidence type="ECO:0000256" key="5">
    <source>
        <dbReference type="ARBA" id="ARBA00022741"/>
    </source>
</evidence>
<keyword evidence="8" id="KW-0902">Two-component regulatory system</keyword>
<dbReference type="SUPFAM" id="SSF55874">
    <property type="entry name" value="ATPase domain of HSP90 chaperone/DNA topoisomerase II/histidine kinase"/>
    <property type="match status" value="1"/>
</dbReference>
<proteinExistence type="predicted"/>
<evidence type="ECO:0000256" key="1">
    <source>
        <dbReference type="ARBA" id="ARBA00000085"/>
    </source>
</evidence>
<dbReference type="Pfam" id="PF02518">
    <property type="entry name" value="HATPase_c"/>
    <property type="match status" value="1"/>
</dbReference>
<dbReference type="InterPro" id="IPR005467">
    <property type="entry name" value="His_kinase_dom"/>
</dbReference>
<keyword evidence="4" id="KW-0808">Transferase</keyword>
<dbReference type="PANTHER" id="PTHR41523">
    <property type="entry name" value="TWO-COMPONENT SYSTEM SENSOR PROTEIN"/>
    <property type="match status" value="1"/>
</dbReference>
<organism evidence="12 13">
    <name type="scientific">Flavonifractor plautii</name>
    <name type="common">Fusobacterium plautii</name>
    <dbReference type="NCBI Taxonomy" id="292800"/>
    <lineage>
        <taxon>Bacteria</taxon>
        <taxon>Bacillati</taxon>
        <taxon>Bacillota</taxon>
        <taxon>Clostridia</taxon>
        <taxon>Eubacteriales</taxon>
        <taxon>Oscillospiraceae</taxon>
        <taxon>Flavonifractor</taxon>
    </lineage>
</organism>
<dbReference type="Gene3D" id="3.30.450.280">
    <property type="entry name" value="GAF domain"/>
    <property type="match status" value="1"/>
</dbReference>
<dbReference type="Gene3D" id="3.30.565.10">
    <property type="entry name" value="Histidine kinase-like ATPase, C-terminal domain"/>
    <property type="match status" value="1"/>
</dbReference>
<dbReference type="SUPFAM" id="SSF55785">
    <property type="entry name" value="PYP-like sensor domain (PAS domain)"/>
    <property type="match status" value="1"/>
</dbReference>
<evidence type="ECO:0000313" key="11">
    <source>
        <dbReference type="EMBL" id="MSB22967.1"/>
    </source>
</evidence>
<dbReference type="PANTHER" id="PTHR41523:SF8">
    <property type="entry name" value="ETHYLENE RESPONSE SENSOR PROTEIN"/>
    <property type="match status" value="1"/>
</dbReference>
<dbReference type="AlphaFoldDB" id="A0A174N067"/>
<keyword evidence="3" id="KW-0597">Phosphoprotein</keyword>
<sequence>MISATRMLCQKYTDLTDAEISYLESYGALLPALANAEQADVFIDCRTVSGRSAIVVCEAKPQTVPSNYRSSILGMLIHWRDEPAVDRSFRLAVPTSGVRAVSMPEDRRIVQSVEPLFYEGRLIGVLIYERPALAAEEPPPAGEREAEQASGALDWAAVSPCLDDAVLFLDEEDRVCGFNPAATALYRRMGYIGTLAGMPVNNIQPAALSECDQDRHETALANRVLQYQRLPLSSGQARAALIIHDLTRQRQLEEELALQRTALQELRHRMKNNLQMLANLTRSRGCDPAESPPVQTALLDTANRLLSLAATLDGIVQVSREKVSLLQILEQIRRYMLQTLLPSARRVTIHVGGEDVIVSADCASSVALVVNELVQNALKYAFPSGQAGRIGIELHSGRPLCQLTVWDNGVGFQADRPRPGGAGLELASTIVREKLTGEWSVESGPGGTRISFDFLEQ</sequence>
<dbReference type="EMBL" id="WKPR01000062">
    <property type="protein sequence ID" value="MSB22967.1"/>
    <property type="molecule type" value="Genomic_DNA"/>
</dbReference>
<dbReference type="InterPro" id="IPR036890">
    <property type="entry name" value="HATPase_C_sf"/>
</dbReference>
<dbReference type="InterPro" id="IPR035965">
    <property type="entry name" value="PAS-like_dom_sf"/>
</dbReference>
<evidence type="ECO:0000256" key="8">
    <source>
        <dbReference type="ARBA" id="ARBA00023012"/>
    </source>
</evidence>
<keyword evidence="6 12" id="KW-0418">Kinase</keyword>
<dbReference type="RefSeq" id="WP_007491715.1">
    <property type="nucleotide sequence ID" value="NZ_AP031431.1"/>
</dbReference>
<evidence type="ECO:0000256" key="9">
    <source>
        <dbReference type="SAM" id="Coils"/>
    </source>
</evidence>
<feature type="coiled-coil region" evidence="9">
    <location>
        <begin position="249"/>
        <end position="283"/>
    </location>
</feature>
<comment type="catalytic activity">
    <reaction evidence="1">
        <text>ATP + protein L-histidine = ADP + protein N-phospho-L-histidine.</text>
        <dbReference type="EC" id="2.7.13.3"/>
    </reaction>
</comment>
<dbReference type="GO" id="GO:0005524">
    <property type="term" value="F:ATP binding"/>
    <property type="evidence" value="ECO:0007669"/>
    <property type="project" value="UniProtKB-KW"/>
</dbReference>